<dbReference type="InterPro" id="IPR019109">
    <property type="entry name" value="MamF_MmsF"/>
</dbReference>
<comment type="subcellular location">
    <subcellularLocation>
        <location evidence="1">Membrane</location>
        <topology evidence="1">Multi-pass membrane protein</topology>
    </subcellularLocation>
</comment>
<gene>
    <name evidence="6" type="ORF">J2S17_000923</name>
</gene>
<dbReference type="EMBL" id="JAUSUB010000003">
    <property type="protein sequence ID" value="MDQ0269053.1"/>
    <property type="molecule type" value="Genomic_DNA"/>
</dbReference>
<accession>A0ABU0ACS9</accession>
<name>A0ABU0ACS9_9BACI</name>
<keyword evidence="2 5" id="KW-0812">Transmembrane</keyword>
<evidence type="ECO:0000256" key="4">
    <source>
        <dbReference type="ARBA" id="ARBA00023136"/>
    </source>
</evidence>
<evidence type="ECO:0000256" key="1">
    <source>
        <dbReference type="ARBA" id="ARBA00004141"/>
    </source>
</evidence>
<evidence type="ECO:0000313" key="6">
    <source>
        <dbReference type="EMBL" id="MDQ0269053.1"/>
    </source>
</evidence>
<reference evidence="6 7" key="1">
    <citation type="submission" date="2023-07" db="EMBL/GenBank/DDBJ databases">
        <title>Genomic Encyclopedia of Type Strains, Phase IV (KMG-IV): sequencing the most valuable type-strain genomes for metagenomic binning, comparative biology and taxonomic classification.</title>
        <authorList>
            <person name="Goeker M."/>
        </authorList>
    </citation>
    <scope>NUCLEOTIDE SEQUENCE [LARGE SCALE GENOMIC DNA]</scope>
    <source>
        <strain evidence="6 7">DSM 23494</strain>
    </source>
</reference>
<keyword evidence="3 5" id="KW-1133">Transmembrane helix</keyword>
<evidence type="ECO:0000256" key="2">
    <source>
        <dbReference type="ARBA" id="ARBA00022692"/>
    </source>
</evidence>
<keyword evidence="4 5" id="KW-0472">Membrane</keyword>
<feature type="transmembrane region" description="Helical" evidence="5">
    <location>
        <begin position="6"/>
        <end position="30"/>
    </location>
</feature>
<feature type="transmembrane region" description="Helical" evidence="5">
    <location>
        <begin position="70"/>
        <end position="91"/>
    </location>
</feature>
<dbReference type="RefSeq" id="WP_307472315.1">
    <property type="nucleotide sequence ID" value="NZ_JAUSUB010000003.1"/>
</dbReference>
<dbReference type="Pfam" id="PF09685">
    <property type="entry name" value="MamF_MmsF"/>
    <property type="match status" value="1"/>
</dbReference>
<organism evidence="6 7">
    <name type="scientific">Cytobacillus purgationiresistens</name>
    <dbReference type="NCBI Taxonomy" id="863449"/>
    <lineage>
        <taxon>Bacteria</taxon>
        <taxon>Bacillati</taxon>
        <taxon>Bacillota</taxon>
        <taxon>Bacilli</taxon>
        <taxon>Bacillales</taxon>
        <taxon>Bacillaceae</taxon>
        <taxon>Cytobacillus</taxon>
    </lineage>
</organism>
<protein>
    <submittedName>
        <fullName evidence="6">Membrane protein (GlpM family)</fullName>
    </submittedName>
</protein>
<dbReference type="Proteomes" id="UP001238088">
    <property type="component" value="Unassembled WGS sequence"/>
</dbReference>
<evidence type="ECO:0000256" key="5">
    <source>
        <dbReference type="SAM" id="Phobius"/>
    </source>
</evidence>
<evidence type="ECO:0000256" key="3">
    <source>
        <dbReference type="ARBA" id="ARBA00022989"/>
    </source>
</evidence>
<comment type="caution">
    <text evidence="6">The sequence shown here is derived from an EMBL/GenBank/DDBJ whole genome shotgun (WGS) entry which is preliminary data.</text>
</comment>
<keyword evidence="7" id="KW-1185">Reference proteome</keyword>
<sequence>MDTNKILSALSYFSILFAGVIFPIIVYFVVEDQKTKEHAKKALISHLITFIPLIIVIAGAFTWINNVEQIPILFITGGVLSIIISLAVLIWNMIKGIKVISTN</sequence>
<feature type="transmembrane region" description="Helical" evidence="5">
    <location>
        <begin position="42"/>
        <end position="64"/>
    </location>
</feature>
<evidence type="ECO:0000313" key="7">
    <source>
        <dbReference type="Proteomes" id="UP001238088"/>
    </source>
</evidence>
<proteinExistence type="predicted"/>